<proteinExistence type="predicted"/>
<dbReference type="PANTHER" id="PTHR31005:SF8">
    <property type="entry name" value="DUF4139 DOMAIN-CONTAINING PROTEIN"/>
    <property type="match status" value="1"/>
</dbReference>
<dbReference type="EMBL" id="JAKMXF010000320">
    <property type="protein sequence ID" value="KAI6649519.1"/>
    <property type="molecule type" value="Genomic_DNA"/>
</dbReference>
<dbReference type="Pfam" id="PF13600">
    <property type="entry name" value="DUF4140"/>
    <property type="match status" value="1"/>
</dbReference>
<dbReference type="InterPro" id="IPR011935">
    <property type="entry name" value="CHP02231"/>
</dbReference>
<dbReference type="AlphaFoldDB" id="A0AAV7JLZ0"/>
<evidence type="ECO:0000259" key="1">
    <source>
        <dbReference type="Pfam" id="PF13600"/>
    </source>
</evidence>
<organism evidence="2 3">
    <name type="scientific">Oopsacas minuta</name>
    <dbReference type="NCBI Taxonomy" id="111878"/>
    <lineage>
        <taxon>Eukaryota</taxon>
        <taxon>Metazoa</taxon>
        <taxon>Porifera</taxon>
        <taxon>Hexactinellida</taxon>
        <taxon>Hexasterophora</taxon>
        <taxon>Lyssacinosida</taxon>
        <taxon>Leucopsacidae</taxon>
        <taxon>Oopsacas</taxon>
    </lineage>
</organism>
<dbReference type="Proteomes" id="UP001165289">
    <property type="component" value="Unassembled WGS sequence"/>
</dbReference>
<dbReference type="InterPro" id="IPR025554">
    <property type="entry name" value="DUF4140"/>
</dbReference>
<feature type="domain" description="DUF4140" evidence="1">
    <location>
        <begin position="40"/>
        <end position="95"/>
    </location>
</feature>
<sequence>MTTLSSILNLVNVGKEKQSERASSSSGSVVWMKECAYERVVVYQDRAEVIRRVEVTVREGENEITLVGLPQVTDKDSIRVEVEGTQVTISDVVYLDHLEVEMKETGQEERGG</sequence>
<comment type="caution">
    <text evidence="2">The sequence shown here is derived from an EMBL/GenBank/DDBJ whole genome shotgun (WGS) entry which is preliminary data.</text>
</comment>
<protein>
    <recommendedName>
        <fullName evidence="1">DUF4140 domain-containing protein</fullName>
    </recommendedName>
</protein>
<keyword evidence="3" id="KW-1185">Reference proteome</keyword>
<reference evidence="2 3" key="1">
    <citation type="journal article" date="2023" name="BMC Biol.">
        <title>The compact genome of the sponge Oopsacas minuta (Hexactinellida) is lacking key metazoan core genes.</title>
        <authorList>
            <person name="Santini S."/>
            <person name="Schenkelaars Q."/>
            <person name="Jourda C."/>
            <person name="Duchesne M."/>
            <person name="Belahbib H."/>
            <person name="Rocher C."/>
            <person name="Selva M."/>
            <person name="Riesgo A."/>
            <person name="Vervoort M."/>
            <person name="Leys S.P."/>
            <person name="Kodjabachian L."/>
            <person name="Le Bivic A."/>
            <person name="Borchiellini C."/>
            <person name="Claverie J.M."/>
            <person name="Renard E."/>
        </authorList>
    </citation>
    <scope>NUCLEOTIDE SEQUENCE [LARGE SCALE GENOMIC DNA]</scope>
    <source>
        <strain evidence="2">SPO-2</strain>
    </source>
</reference>
<accession>A0AAV7JLZ0</accession>
<evidence type="ECO:0000313" key="3">
    <source>
        <dbReference type="Proteomes" id="UP001165289"/>
    </source>
</evidence>
<name>A0AAV7JLZ0_9METZ</name>
<dbReference type="PANTHER" id="PTHR31005">
    <property type="entry name" value="DUF4139 DOMAIN-CONTAINING PROTEIN"/>
    <property type="match status" value="1"/>
</dbReference>
<evidence type="ECO:0000313" key="2">
    <source>
        <dbReference type="EMBL" id="KAI6649519.1"/>
    </source>
</evidence>
<gene>
    <name evidence="2" type="ORF">LOD99_6685</name>
</gene>